<evidence type="ECO:0000256" key="1">
    <source>
        <dbReference type="ARBA" id="ARBA00004389"/>
    </source>
</evidence>
<dbReference type="OrthoDB" id="2013972at2759"/>
<evidence type="ECO:0000256" key="3">
    <source>
        <dbReference type="ARBA" id="ARBA00022574"/>
    </source>
</evidence>
<evidence type="ECO:0000256" key="4">
    <source>
        <dbReference type="ARBA" id="ARBA00022692"/>
    </source>
</evidence>
<keyword evidence="5" id="KW-0677">Repeat</keyword>
<keyword evidence="10 13" id="KW-0472">Membrane</keyword>
<keyword evidence="6" id="KW-0256">Endoplasmic reticulum</keyword>
<dbReference type="PANTHER" id="PTHR23284:SF0">
    <property type="entry name" value="PROLACTIN REGULATORY ELEMENT-BINDING PROTEIN"/>
    <property type="match status" value="1"/>
</dbReference>
<dbReference type="SUPFAM" id="SSF50978">
    <property type="entry name" value="WD40 repeat-like"/>
    <property type="match status" value="1"/>
</dbReference>
<feature type="repeat" description="WD" evidence="11">
    <location>
        <begin position="240"/>
        <end position="281"/>
    </location>
</feature>
<keyword evidence="15" id="KW-1185">Reference proteome</keyword>
<organism evidence="14 15">
    <name type="scientific">Tetranychus urticae</name>
    <name type="common">Two-spotted spider mite</name>
    <dbReference type="NCBI Taxonomy" id="32264"/>
    <lineage>
        <taxon>Eukaryota</taxon>
        <taxon>Metazoa</taxon>
        <taxon>Ecdysozoa</taxon>
        <taxon>Arthropoda</taxon>
        <taxon>Chelicerata</taxon>
        <taxon>Arachnida</taxon>
        <taxon>Acari</taxon>
        <taxon>Acariformes</taxon>
        <taxon>Trombidiformes</taxon>
        <taxon>Prostigmata</taxon>
        <taxon>Eleutherengona</taxon>
        <taxon>Raphignathae</taxon>
        <taxon>Tetranychoidea</taxon>
        <taxon>Tetranychidae</taxon>
        <taxon>Tetranychus</taxon>
    </lineage>
</organism>
<evidence type="ECO:0000256" key="13">
    <source>
        <dbReference type="SAM" id="Phobius"/>
    </source>
</evidence>
<reference evidence="15" key="1">
    <citation type="submission" date="2011-08" db="EMBL/GenBank/DDBJ databases">
        <authorList>
            <person name="Rombauts S."/>
        </authorList>
    </citation>
    <scope>NUCLEOTIDE SEQUENCE</scope>
    <source>
        <strain evidence="15">London</strain>
    </source>
</reference>
<comment type="subcellular location">
    <subcellularLocation>
        <location evidence="1">Endoplasmic reticulum membrane</location>
        <topology evidence="1">Single-pass membrane protein</topology>
    </subcellularLocation>
</comment>
<keyword evidence="7" id="KW-0931">ER-Golgi transport</keyword>
<dbReference type="OMA" id="YYVQPRI"/>
<keyword evidence="8" id="KW-0653">Protein transport</keyword>
<feature type="transmembrane region" description="Helical" evidence="13">
    <location>
        <begin position="443"/>
        <end position="463"/>
    </location>
</feature>
<dbReference type="Proteomes" id="UP000015104">
    <property type="component" value="Unassembled WGS sequence"/>
</dbReference>
<dbReference type="eggNOG" id="KOG0771">
    <property type="taxonomic scope" value="Eukaryota"/>
</dbReference>
<dbReference type="GO" id="GO:0005085">
    <property type="term" value="F:guanyl-nucleotide exchange factor activity"/>
    <property type="evidence" value="ECO:0007669"/>
    <property type="project" value="InterPro"/>
</dbReference>
<proteinExistence type="predicted"/>
<dbReference type="EMBL" id="CAEY01000437">
    <property type="status" value="NOT_ANNOTATED_CDS"/>
    <property type="molecule type" value="Genomic_DNA"/>
</dbReference>
<dbReference type="SMART" id="SM00320">
    <property type="entry name" value="WD40"/>
    <property type="match status" value="5"/>
</dbReference>
<evidence type="ECO:0000313" key="15">
    <source>
        <dbReference type="Proteomes" id="UP000015104"/>
    </source>
</evidence>
<dbReference type="PROSITE" id="PS50082">
    <property type="entry name" value="WD_REPEATS_2"/>
    <property type="match status" value="1"/>
</dbReference>
<keyword evidence="3 11" id="KW-0853">WD repeat</keyword>
<protein>
    <submittedName>
        <fullName evidence="14">Uncharacterized protein</fullName>
    </submittedName>
</protein>
<keyword evidence="9 13" id="KW-1133">Transmembrane helix</keyword>
<evidence type="ECO:0000256" key="7">
    <source>
        <dbReference type="ARBA" id="ARBA00022892"/>
    </source>
</evidence>
<evidence type="ECO:0000256" key="11">
    <source>
        <dbReference type="PROSITE-ProRule" id="PRU00221"/>
    </source>
</evidence>
<dbReference type="InterPro" id="IPR036322">
    <property type="entry name" value="WD40_repeat_dom_sf"/>
</dbReference>
<keyword evidence="2" id="KW-0813">Transport</keyword>
<name>T1JQG9_TETUR</name>
<dbReference type="KEGG" id="tut:107361680"/>
<evidence type="ECO:0000256" key="10">
    <source>
        <dbReference type="ARBA" id="ARBA00023136"/>
    </source>
</evidence>
<dbReference type="PANTHER" id="PTHR23284">
    <property type="entry name" value="PROLACTIN REGULATORY ELEMENT BINDING PROTEIN"/>
    <property type="match status" value="1"/>
</dbReference>
<dbReference type="GO" id="GO:0005789">
    <property type="term" value="C:endoplasmic reticulum membrane"/>
    <property type="evidence" value="ECO:0007669"/>
    <property type="project" value="UniProtKB-SubCell"/>
</dbReference>
<dbReference type="STRING" id="32264.T1JQG9"/>
<dbReference type="GO" id="GO:0015031">
    <property type="term" value="P:protein transport"/>
    <property type="evidence" value="ECO:0007669"/>
    <property type="project" value="UniProtKB-KW"/>
</dbReference>
<evidence type="ECO:0000256" key="2">
    <source>
        <dbReference type="ARBA" id="ARBA00022448"/>
    </source>
</evidence>
<evidence type="ECO:0000256" key="9">
    <source>
        <dbReference type="ARBA" id="ARBA00022989"/>
    </source>
</evidence>
<evidence type="ECO:0000256" key="6">
    <source>
        <dbReference type="ARBA" id="ARBA00022824"/>
    </source>
</evidence>
<sequence>MSNSKLLARVDIPIYMVKVVSERHILVAGGGGQAKTGVKNAVEIYQLTHSSNTSEPCSAKLVNRFYTGSRAIMSGTVFENDKLSILAGGGINGECLLWRMRLLTNYDREPVHIGNGNARSSSNDALNLRRRRTSSSSSIGGGVGGDDVIDSTEHGLRSRNNSTASNDSRRQSEDISFENGSILGFELSQMSAFKTDFPEKEEPFVKVIRYNDVLSALVTGGADGHIRIWRYPDIVKQTDIRAHTDEIDDLDIHPRGTVIASVSRDSHGYIWDANMGRKQYELKVQMPVIKNSNQPVKYVMRGCRFGLVIDSKPTTYKLFTVHNPATRHKPPHPAYLCKWDANNYTVEKLSSIGPIMVSSMAISDDGRFIGIGTQEGSVEIYIAFSLQRQYICPQAHNIFVTGLEFLKTCQETQLLNGDNDSSLVSISVDRRIVIHNIPKQRTIGLYGLMFCFVITIMSIFYILEYIGL</sequence>
<evidence type="ECO:0000256" key="5">
    <source>
        <dbReference type="ARBA" id="ARBA00022737"/>
    </source>
</evidence>
<keyword evidence="4 13" id="KW-0812">Transmembrane</keyword>
<evidence type="ECO:0000313" key="14">
    <source>
        <dbReference type="EnsemblMetazoa" id="tetur01g03170.1"/>
    </source>
</evidence>
<evidence type="ECO:0000256" key="12">
    <source>
        <dbReference type="SAM" id="MobiDB-lite"/>
    </source>
</evidence>
<dbReference type="GO" id="GO:0003400">
    <property type="term" value="P:regulation of COPII vesicle coating"/>
    <property type="evidence" value="ECO:0007669"/>
    <property type="project" value="TreeGrafter"/>
</dbReference>
<dbReference type="EnsemblMetazoa" id="tetur01g03170.1">
    <property type="protein sequence ID" value="tetur01g03170.1"/>
    <property type="gene ID" value="tetur01g03170"/>
</dbReference>
<dbReference type="Gene3D" id="2.130.10.10">
    <property type="entry name" value="YVTN repeat-like/Quinoprotein amine dehydrogenase"/>
    <property type="match status" value="1"/>
</dbReference>
<dbReference type="HOGENOM" id="CLU_054579_0_0_1"/>
<dbReference type="AlphaFoldDB" id="T1JQG9"/>
<evidence type="ECO:0000256" key="8">
    <source>
        <dbReference type="ARBA" id="ARBA00022927"/>
    </source>
</evidence>
<reference evidence="14" key="2">
    <citation type="submission" date="2015-06" db="UniProtKB">
        <authorList>
            <consortium name="EnsemblMetazoa"/>
        </authorList>
    </citation>
    <scope>IDENTIFICATION</scope>
</reference>
<gene>
    <name evidence="14" type="primary">107361680</name>
</gene>
<accession>T1JQG9</accession>
<dbReference type="InterPro" id="IPR001680">
    <property type="entry name" value="WD40_rpt"/>
</dbReference>
<dbReference type="GO" id="GO:0006888">
    <property type="term" value="P:endoplasmic reticulum to Golgi vesicle-mediated transport"/>
    <property type="evidence" value="ECO:0007669"/>
    <property type="project" value="TreeGrafter"/>
</dbReference>
<dbReference type="Pfam" id="PF00400">
    <property type="entry name" value="WD40"/>
    <property type="match status" value="2"/>
</dbReference>
<dbReference type="InterPro" id="IPR045260">
    <property type="entry name" value="Sec12-like"/>
</dbReference>
<dbReference type="PROSITE" id="PS50294">
    <property type="entry name" value="WD_REPEATS_REGION"/>
    <property type="match status" value="1"/>
</dbReference>
<feature type="region of interest" description="Disordered" evidence="12">
    <location>
        <begin position="111"/>
        <end position="173"/>
    </location>
</feature>
<dbReference type="InterPro" id="IPR015943">
    <property type="entry name" value="WD40/YVTN_repeat-like_dom_sf"/>
</dbReference>